<reference evidence="12" key="1">
    <citation type="journal article" date="2013" name="Science">
        <title>Comparative analysis of bat genomes provides insight into the evolution of flight and immunity.</title>
        <authorList>
            <person name="Zhang G."/>
            <person name="Cowled C."/>
            <person name="Shi Z."/>
            <person name="Huang Z."/>
            <person name="Bishop-Lilly K.A."/>
            <person name="Fang X."/>
            <person name="Wynne J.W."/>
            <person name="Xiong Z."/>
            <person name="Baker M.L."/>
            <person name="Zhao W."/>
            <person name="Tachedjian M."/>
            <person name="Zhu Y."/>
            <person name="Zhou P."/>
            <person name="Jiang X."/>
            <person name="Ng J."/>
            <person name="Yang L."/>
            <person name="Wu L."/>
            <person name="Xiao J."/>
            <person name="Feng Y."/>
            <person name="Chen Y."/>
            <person name="Sun X."/>
            <person name="Zhang Y."/>
            <person name="Marsh G.A."/>
            <person name="Crameri G."/>
            <person name="Broder C.C."/>
            <person name="Frey K.G."/>
            <person name="Wang L.F."/>
            <person name="Wang J."/>
        </authorList>
    </citation>
    <scope>NUCLEOTIDE SEQUENCE [LARGE SCALE GENOMIC DNA]</scope>
</reference>
<name>L5LLH6_MYODS</name>
<evidence type="ECO:0000256" key="7">
    <source>
        <dbReference type="ARBA" id="ARBA00035192"/>
    </source>
</evidence>
<dbReference type="AlphaFoldDB" id="L5LLH6"/>
<gene>
    <name evidence="11" type="ORF">MDA_GLEAN10020111</name>
</gene>
<keyword evidence="5" id="KW-0496">Mitochondrion</keyword>
<dbReference type="InterPro" id="IPR039145">
    <property type="entry name" value="Ribosomal_mL40_metazoa/plant"/>
</dbReference>
<keyword evidence="3" id="KW-0809">Transit peptide</keyword>
<evidence type="ECO:0000256" key="2">
    <source>
        <dbReference type="ARBA" id="ARBA00009360"/>
    </source>
</evidence>
<evidence type="ECO:0000256" key="1">
    <source>
        <dbReference type="ARBA" id="ARBA00004173"/>
    </source>
</evidence>
<evidence type="ECO:0000256" key="3">
    <source>
        <dbReference type="ARBA" id="ARBA00022946"/>
    </source>
</evidence>
<evidence type="ECO:0000256" key="5">
    <source>
        <dbReference type="ARBA" id="ARBA00023128"/>
    </source>
</evidence>
<proteinExistence type="inferred from homology"/>
<feature type="coiled-coil region" evidence="9">
    <location>
        <begin position="203"/>
        <end position="230"/>
    </location>
</feature>
<dbReference type="eggNOG" id="KOG4778">
    <property type="taxonomic scope" value="Eukaryota"/>
</dbReference>
<keyword evidence="12" id="KW-1185">Reference proteome</keyword>
<protein>
    <recommendedName>
        <fullName evidence="7">Large ribosomal subunit protein mL40</fullName>
    </recommendedName>
    <alternativeName>
        <fullName evidence="8">39S ribosomal protein L40, mitochondrial</fullName>
    </alternativeName>
</protein>
<feature type="region of interest" description="Disordered" evidence="10">
    <location>
        <begin position="98"/>
        <end position="133"/>
    </location>
</feature>
<dbReference type="PANTHER" id="PTHR13359:SF2">
    <property type="entry name" value="LARGE RIBOSOMAL SUBUNIT PROTEIN ML40"/>
    <property type="match status" value="1"/>
</dbReference>
<evidence type="ECO:0000313" key="12">
    <source>
        <dbReference type="Proteomes" id="UP000010556"/>
    </source>
</evidence>
<evidence type="ECO:0000256" key="4">
    <source>
        <dbReference type="ARBA" id="ARBA00022980"/>
    </source>
</evidence>
<keyword evidence="9" id="KW-0175">Coiled coil</keyword>
<accession>L5LLH6</accession>
<evidence type="ECO:0000256" key="6">
    <source>
        <dbReference type="ARBA" id="ARBA00023274"/>
    </source>
</evidence>
<feature type="region of interest" description="Disordered" evidence="10">
    <location>
        <begin position="43"/>
        <end position="65"/>
    </location>
</feature>
<comment type="similarity">
    <text evidence="2">Belongs to the mitochondrion-specific ribosomal protein mL40 family.</text>
</comment>
<evidence type="ECO:0000313" key="11">
    <source>
        <dbReference type="EMBL" id="ELK26253.1"/>
    </source>
</evidence>
<dbReference type="Pfam" id="PF09812">
    <property type="entry name" value="MRP-L28"/>
    <property type="match status" value="1"/>
</dbReference>
<dbReference type="PANTHER" id="PTHR13359">
    <property type="entry name" value="39S RIBOSOMAL PROTEIN L40, MITOCHONDRIAL"/>
    <property type="match status" value="1"/>
</dbReference>
<evidence type="ECO:0000256" key="9">
    <source>
        <dbReference type="SAM" id="Coils"/>
    </source>
</evidence>
<dbReference type="Proteomes" id="UP000010556">
    <property type="component" value="Unassembled WGS sequence"/>
</dbReference>
<dbReference type="Gene3D" id="6.10.250.3440">
    <property type="match status" value="1"/>
</dbReference>
<comment type="subcellular location">
    <subcellularLocation>
        <location evidence="1">Mitochondrion</location>
    </subcellularLocation>
</comment>
<feature type="region of interest" description="Disordered" evidence="10">
    <location>
        <begin position="1"/>
        <end position="23"/>
    </location>
</feature>
<sequence length="276" mass="32241">MAGLHRANQKLYEGSRPGSTHIEPSEHILADADEWQELASAQGPLPEARPRRLHGPRCNPKAYLHSSTKDEHFPLIYTRMPHEAFPPLPGLTVPKQFSQGPWVGSHPSPCHSQLRRAEPLRKKKKVDPKKDQAVKDRLKKRIRRLEKASQELIPIEDFIIPVKFMDKVRQRPEVELSFEEAERRALLLKKWSLYKQREHEMEREAIKSMLEAQKEALQELQLTSQELYAEAIKRDYSLFPFEREGPAYTPPISNYQPPEGRYHDITKVYTQVEFKR</sequence>
<evidence type="ECO:0000256" key="10">
    <source>
        <dbReference type="SAM" id="MobiDB-lite"/>
    </source>
</evidence>
<keyword evidence="4 11" id="KW-0689">Ribosomal protein</keyword>
<dbReference type="EMBL" id="KB111160">
    <property type="protein sequence ID" value="ELK26253.1"/>
    <property type="molecule type" value="Genomic_DNA"/>
</dbReference>
<dbReference type="FunFam" id="6.10.250.3440:FF:000001">
    <property type="entry name" value="Mitochondrial ribosomal protein L40"/>
    <property type="match status" value="1"/>
</dbReference>
<dbReference type="GO" id="GO:0005762">
    <property type="term" value="C:mitochondrial large ribosomal subunit"/>
    <property type="evidence" value="ECO:0007669"/>
    <property type="project" value="InterPro"/>
</dbReference>
<keyword evidence="6" id="KW-0687">Ribonucleoprotein</keyword>
<dbReference type="InterPro" id="IPR019192">
    <property type="entry name" value="Ribosomal_mL40"/>
</dbReference>
<evidence type="ECO:0000256" key="8">
    <source>
        <dbReference type="ARBA" id="ARBA00083752"/>
    </source>
</evidence>
<organism evidence="11 12">
    <name type="scientific">Myotis davidii</name>
    <name type="common">David's myotis</name>
    <dbReference type="NCBI Taxonomy" id="225400"/>
    <lineage>
        <taxon>Eukaryota</taxon>
        <taxon>Metazoa</taxon>
        <taxon>Chordata</taxon>
        <taxon>Craniata</taxon>
        <taxon>Vertebrata</taxon>
        <taxon>Euteleostomi</taxon>
        <taxon>Mammalia</taxon>
        <taxon>Eutheria</taxon>
        <taxon>Laurasiatheria</taxon>
        <taxon>Chiroptera</taxon>
        <taxon>Yangochiroptera</taxon>
        <taxon>Vespertilionidae</taxon>
        <taxon>Myotis</taxon>
    </lineage>
</organism>